<evidence type="ECO:0000313" key="5">
    <source>
        <dbReference type="Proteomes" id="UP000317238"/>
    </source>
</evidence>
<comment type="subcellular location">
    <subcellularLocation>
        <location evidence="1">Cell envelope</location>
    </subcellularLocation>
</comment>
<dbReference type="PANTHER" id="PTHR38045:SF1">
    <property type="entry name" value="HEPARINASE II_III-LIKE PROTEIN"/>
    <property type="match status" value="1"/>
</dbReference>
<dbReference type="RefSeq" id="WP_146439053.1">
    <property type="nucleotide sequence ID" value="NZ_SJPL01000001.1"/>
</dbReference>
<gene>
    <name evidence="4" type="primary">hepB</name>
    <name evidence="4" type="ORF">Pan14r_21130</name>
</gene>
<dbReference type="InterPro" id="IPR008929">
    <property type="entry name" value="Chondroitin_lyas"/>
</dbReference>
<comment type="caution">
    <text evidence="4">The sequence shown here is derived from an EMBL/GenBank/DDBJ whole genome shotgun (WGS) entry which is preliminary data.</text>
</comment>
<sequence length="679" mass="74183">MSLFPTSNRPTGIFDTSIDARIFRRCRPLAVAMFAWLLLLHGSHLTWAAGPGDVDTAYPPDASIDQVRQLVDSIDPVHPRLFADAEAFSTLKRSIADDPLRKTLADAVIRQADWLADTPPVRRQLEGRRLLDVSRTALKRVLVLATAYQITDNAAYADRCVVEMLAAARFTDWNPSHFLDVGEMTLALAIGYDWCFDAMTDDQRQQIRNAIVEKGVSLPFETNHKGWVRASNNWGQVCHAGLTAGALAVAEDHPELAAKTVKNAIDNVTRSMHVFAPEGCYPEGPGYWAYGTGFNVVLIDALETALGTDFGLSHCPGFDKTGGYLTMVTGPSGETFNYADGGSGRSPQSCLFWFASRFDQPAWLMGETQRIQSYAESVTPRSAASSSNRLLPLALIWQDDTSPGNPADSLPLNWNPGGDVPITVHRSSWDPQRQTFLGIKAGSPSANHGNMDVGSFVLDADTIRWAVDLGAEGYHGIESRGMNLWDRSQNSDRWTIFRQSNAGHNTLVINGQLQRAKGFGTIAKFDAKSATTIVDMSDVYAGQAESVRRGFRMLDDGSVIIRDELSGLKPGDTVRWGMITKAEKADADSTGREMLLRQDGQSLRLTVDGPDDAPWQVIDTATPRSEFDSPNRGTSMVAFESAAGDDGTLAWTVHLAPGSTGNDQTGQGQRRQTSPLDRW</sequence>
<dbReference type="GO" id="GO:0047488">
    <property type="term" value="F:heparin lyase activity"/>
    <property type="evidence" value="ECO:0007669"/>
    <property type="project" value="UniProtKB-EC"/>
</dbReference>
<evidence type="ECO:0000259" key="3">
    <source>
        <dbReference type="Pfam" id="PF07940"/>
    </source>
</evidence>
<feature type="region of interest" description="Disordered" evidence="2">
    <location>
        <begin position="655"/>
        <end position="679"/>
    </location>
</feature>
<reference evidence="4 5" key="1">
    <citation type="submission" date="2019-02" db="EMBL/GenBank/DDBJ databases">
        <title>Deep-cultivation of Planctomycetes and their phenomic and genomic characterization uncovers novel biology.</title>
        <authorList>
            <person name="Wiegand S."/>
            <person name="Jogler M."/>
            <person name="Boedeker C."/>
            <person name="Pinto D."/>
            <person name="Vollmers J."/>
            <person name="Rivas-Marin E."/>
            <person name="Kohn T."/>
            <person name="Peeters S.H."/>
            <person name="Heuer A."/>
            <person name="Rast P."/>
            <person name="Oberbeckmann S."/>
            <person name="Bunk B."/>
            <person name="Jeske O."/>
            <person name="Meyerdierks A."/>
            <person name="Storesund J.E."/>
            <person name="Kallscheuer N."/>
            <person name="Luecker S."/>
            <person name="Lage O.M."/>
            <person name="Pohl T."/>
            <person name="Merkel B.J."/>
            <person name="Hornburger P."/>
            <person name="Mueller R.-W."/>
            <person name="Bruemmer F."/>
            <person name="Labrenz M."/>
            <person name="Spormann A.M."/>
            <person name="Op Den Camp H."/>
            <person name="Overmann J."/>
            <person name="Amann R."/>
            <person name="Jetten M.S.M."/>
            <person name="Mascher T."/>
            <person name="Medema M.H."/>
            <person name="Devos D.P."/>
            <person name="Kaster A.-K."/>
            <person name="Ovreas L."/>
            <person name="Rohde M."/>
            <person name="Galperin M.Y."/>
            <person name="Jogler C."/>
        </authorList>
    </citation>
    <scope>NUCLEOTIDE SEQUENCE [LARGE SCALE GENOMIC DNA]</scope>
    <source>
        <strain evidence="4 5">Pan14r</strain>
    </source>
</reference>
<dbReference type="InterPro" id="IPR012480">
    <property type="entry name" value="Hepar_II_III_C"/>
</dbReference>
<feature type="domain" description="Heparinase II/III-like C-terminal" evidence="3">
    <location>
        <begin position="433"/>
        <end position="610"/>
    </location>
</feature>
<evidence type="ECO:0000313" key="4">
    <source>
        <dbReference type="EMBL" id="TWT69818.1"/>
    </source>
</evidence>
<evidence type="ECO:0000256" key="1">
    <source>
        <dbReference type="ARBA" id="ARBA00004196"/>
    </source>
</evidence>
<dbReference type="EC" id="4.2.2.7" evidence="4"/>
<name>A0A5C5Y4C6_9PLAN</name>
<keyword evidence="4" id="KW-0456">Lyase</keyword>
<dbReference type="EMBL" id="SJPL01000001">
    <property type="protein sequence ID" value="TWT69818.1"/>
    <property type="molecule type" value="Genomic_DNA"/>
</dbReference>
<protein>
    <submittedName>
        <fullName evidence="4">Heparin and heparin-sulfate lyase</fullName>
        <ecNumber evidence="4">4.2.2.7</ecNumber>
    </submittedName>
</protein>
<dbReference type="AlphaFoldDB" id="A0A5C5Y4C6"/>
<keyword evidence="5" id="KW-1185">Reference proteome</keyword>
<proteinExistence type="predicted"/>
<accession>A0A5C5Y4C6</accession>
<dbReference type="Gene3D" id="1.50.10.100">
    <property type="entry name" value="Chondroitin AC/alginate lyase"/>
    <property type="match status" value="1"/>
</dbReference>
<dbReference type="PANTHER" id="PTHR38045">
    <property type="entry name" value="CHROMOSOME 1, WHOLE GENOME SHOTGUN SEQUENCE"/>
    <property type="match status" value="1"/>
</dbReference>
<dbReference type="Proteomes" id="UP000317238">
    <property type="component" value="Unassembled WGS sequence"/>
</dbReference>
<evidence type="ECO:0000256" key="2">
    <source>
        <dbReference type="SAM" id="MobiDB-lite"/>
    </source>
</evidence>
<dbReference type="SUPFAM" id="SSF48230">
    <property type="entry name" value="Chondroitin AC/alginate lyase"/>
    <property type="match status" value="1"/>
</dbReference>
<dbReference type="GO" id="GO:0030313">
    <property type="term" value="C:cell envelope"/>
    <property type="evidence" value="ECO:0007669"/>
    <property type="project" value="UniProtKB-SubCell"/>
</dbReference>
<organism evidence="4 5">
    <name type="scientific">Crateriforma conspicua</name>
    <dbReference type="NCBI Taxonomy" id="2527996"/>
    <lineage>
        <taxon>Bacteria</taxon>
        <taxon>Pseudomonadati</taxon>
        <taxon>Planctomycetota</taxon>
        <taxon>Planctomycetia</taxon>
        <taxon>Planctomycetales</taxon>
        <taxon>Planctomycetaceae</taxon>
        <taxon>Crateriforma</taxon>
    </lineage>
</organism>
<feature type="compositionally biased region" description="Polar residues" evidence="2">
    <location>
        <begin position="659"/>
        <end position="679"/>
    </location>
</feature>
<dbReference type="Pfam" id="PF07940">
    <property type="entry name" value="Hepar_II_III_C"/>
    <property type="match status" value="1"/>
</dbReference>
<dbReference type="Gene3D" id="2.70.98.70">
    <property type="match status" value="1"/>
</dbReference>
<dbReference type="OrthoDB" id="175534at2"/>